<keyword evidence="16" id="KW-1185">Reference proteome</keyword>
<organism evidence="15 16">
    <name type="scientific">Rhamnella rubrinervis</name>
    <dbReference type="NCBI Taxonomy" id="2594499"/>
    <lineage>
        <taxon>Eukaryota</taxon>
        <taxon>Viridiplantae</taxon>
        <taxon>Streptophyta</taxon>
        <taxon>Embryophyta</taxon>
        <taxon>Tracheophyta</taxon>
        <taxon>Spermatophyta</taxon>
        <taxon>Magnoliopsida</taxon>
        <taxon>eudicotyledons</taxon>
        <taxon>Gunneridae</taxon>
        <taxon>Pentapetalae</taxon>
        <taxon>rosids</taxon>
        <taxon>fabids</taxon>
        <taxon>Rosales</taxon>
        <taxon>Rhamnaceae</taxon>
        <taxon>rhamnoid group</taxon>
        <taxon>Rhamneae</taxon>
        <taxon>Rhamnella</taxon>
    </lineage>
</organism>
<dbReference type="FunFam" id="3.40.50.200:FF:000006">
    <property type="entry name" value="Subtilisin-like protease SBT1.5"/>
    <property type="match status" value="2"/>
</dbReference>
<dbReference type="GO" id="GO:0004252">
    <property type="term" value="F:serine-type endopeptidase activity"/>
    <property type="evidence" value="ECO:0007669"/>
    <property type="project" value="UniProtKB-UniRule"/>
</dbReference>
<keyword evidence="11" id="KW-0325">Glycoprotein</keyword>
<comment type="function">
    <text evidence="1">Required for arbuscular mycorrhiza (AM) development during AM symbiosis with AM fungi (e.g. Glomeromycota intraradices).</text>
</comment>
<dbReference type="FunFam" id="2.60.40.2310:FF:000001">
    <property type="entry name" value="Subtilisin-like protease SBT1.5"/>
    <property type="match status" value="2"/>
</dbReference>
<dbReference type="OrthoDB" id="206201at2759"/>
<dbReference type="Pfam" id="PF02225">
    <property type="entry name" value="PA"/>
    <property type="match status" value="2"/>
</dbReference>
<dbReference type="InterPro" id="IPR010259">
    <property type="entry name" value="S8pro/Inhibitor_I9"/>
</dbReference>
<dbReference type="InterPro" id="IPR045051">
    <property type="entry name" value="SBT"/>
</dbReference>
<evidence type="ECO:0000259" key="14">
    <source>
        <dbReference type="PROSITE" id="PS50097"/>
    </source>
</evidence>
<dbReference type="SUPFAM" id="SSF54695">
    <property type="entry name" value="POZ domain"/>
    <property type="match status" value="1"/>
</dbReference>
<comment type="caution">
    <text evidence="15">The sequence shown here is derived from an EMBL/GenBank/DDBJ whole genome shotgun (WGS) entry which is preliminary data.</text>
</comment>
<dbReference type="SMART" id="SM00225">
    <property type="entry name" value="BTB"/>
    <property type="match status" value="1"/>
</dbReference>
<dbReference type="Gene3D" id="2.60.40.2310">
    <property type="match status" value="2"/>
</dbReference>
<evidence type="ECO:0000256" key="2">
    <source>
        <dbReference type="ARBA" id="ARBA00004271"/>
    </source>
</evidence>
<dbReference type="GO" id="GO:0048046">
    <property type="term" value="C:apoplast"/>
    <property type="evidence" value="ECO:0007669"/>
    <property type="project" value="UniProtKB-SubCell"/>
</dbReference>
<evidence type="ECO:0000256" key="7">
    <source>
        <dbReference type="ARBA" id="ARBA00022670"/>
    </source>
</evidence>
<dbReference type="CDD" id="cd18186">
    <property type="entry name" value="BTB_POZ_ZBTB_KLHL-like"/>
    <property type="match status" value="1"/>
</dbReference>
<dbReference type="SUPFAM" id="SSF52743">
    <property type="entry name" value="Subtilisin-like"/>
    <property type="match status" value="2"/>
</dbReference>
<dbReference type="Gene3D" id="3.40.50.200">
    <property type="entry name" value="Peptidase S8/S53 domain"/>
    <property type="match status" value="2"/>
</dbReference>
<feature type="active site" description="Charge relay system" evidence="12 13">
    <location>
        <position position="614"/>
    </location>
</feature>
<dbReference type="Gene3D" id="3.50.30.30">
    <property type="match status" value="2"/>
</dbReference>
<keyword evidence="7 13" id="KW-0645">Protease</keyword>
<comment type="subcellular location">
    <subcellularLocation>
        <location evidence="2">Secreted</location>
        <location evidence="2">Extracellular space</location>
        <location evidence="2">Apoplast</location>
    </subcellularLocation>
</comment>
<evidence type="ECO:0000313" key="15">
    <source>
        <dbReference type="EMBL" id="KAF3453258.1"/>
    </source>
</evidence>
<keyword evidence="10 13" id="KW-0720">Serine protease</keyword>
<dbReference type="FunFam" id="3.50.30.30:FF:000005">
    <property type="entry name" value="subtilisin-like protease SBT1.5"/>
    <property type="match status" value="2"/>
</dbReference>
<dbReference type="CDD" id="cd04852">
    <property type="entry name" value="Peptidases_S8_3"/>
    <property type="match status" value="2"/>
</dbReference>
<evidence type="ECO:0000256" key="9">
    <source>
        <dbReference type="ARBA" id="ARBA00022801"/>
    </source>
</evidence>
<feature type="active site" description="Charge relay system" evidence="12 13">
    <location>
        <position position="952"/>
    </location>
</feature>
<dbReference type="FunFam" id="3.30.70.80:FF:000002">
    <property type="entry name" value="Subtilisin-like protease SBT5.3"/>
    <property type="match status" value="2"/>
</dbReference>
<dbReference type="CDD" id="cd14733">
    <property type="entry name" value="BACK"/>
    <property type="match status" value="1"/>
</dbReference>
<dbReference type="InterPro" id="IPR015500">
    <property type="entry name" value="Peptidase_S8_subtilisin-rel"/>
</dbReference>
<protein>
    <recommendedName>
        <fullName evidence="14">BTB domain-containing protein</fullName>
    </recommendedName>
</protein>
<reference evidence="15" key="1">
    <citation type="submission" date="2020-03" db="EMBL/GenBank/DDBJ databases">
        <title>A high-quality chromosome-level genome assembly of a woody plant with both climbing and erect habits, Rhamnella rubrinervis.</title>
        <authorList>
            <person name="Lu Z."/>
            <person name="Yang Y."/>
            <person name="Zhu X."/>
            <person name="Sun Y."/>
        </authorList>
    </citation>
    <scope>NUCLEOTIDE SEQUENCE</scope>
    <source>
        <strain evidence="15">BYM</strain>
        <tissue evidence="15">Leaf</tissue>
    </source>
</reference>
<dbReference type="InterPro" id="IPR041469">
    <property type="entry name" value="Subtilisin-like_FN3"/>
</dbReference>
<dbReference type="EMBL" id="VOIH02000002">
    <property type="protein sequence ID" value="KAF3453258.1"/>
    <property type="molecule type" value="Genomic_DNA"/>
</dbReference>
<dbReference type="InterPro" id="IPR003137">
    <property type="entry name" value="PA_domain"/>
</dbReference>
<evidence type="ECO:0000256" key="12">
    <source>
        <dbReference type="PIRSR" id="PIRSR615500-1"/>
    </source>
</evidence>
<feature type="active site" description="Charge relay system" evidence="12 13">
    <location>
        <position position="539"/>
    </location>
</feature>
<dbReference type="Pfam" id="PF00651">
    <property type="entry name" value="BTB"/>
    <property type="match status" value="1"/>
</dbReference>
<dbReference type="Pfam" id="PF17766">
    <property type="entry name" value="fn3_6"/>
    <property type="match status" value="2"/>
</dbReference>
<evidence type="ECO:0000256" key="3">
    <source>
        <dbReference type="ARBA" id="ARBA00004906"/>
    </source>
</evidence>
<evidence type="ECO:0000256" key="11">
    <source>
        <dbReference type="ARBA" id="ARBA00023180"/>
    </source>
</evidence>
<keyword evidence="5" id="KW-0052">Apoplast</keyword>
<name>A0A8K0HJL5_9ROSA</name>
<sequence length="1901" mass="206781">MKSEDCGNCQPGKARRVLVGRMTDAYRVETTSRLAQWRIDNLASCTYRKSDPFKIGKWNWHLSVEKNRLLFVKLYPEISNLTRDNPPIASFIIRVLCSVGDRKALTHPEITDRQLKNNEDFVWAIEVPLTGKFIIDVEFLDLKSVSANGGDPCSIWADGFTQKRSNATALTSLGRMLAEGIHSDIIINASNGSIGAHRAVLAARSPVFRSMFSHDLKEKELSTINICDMSIEACQALLNYIYGNIQHEEFMTHRLALLRAADKYDISDLKEACHESLLEDIDAKNVLDRLQNASLYQLPKLKTSCMRYLVKFGKIFDIQDDFNAFLLCAERELITEIFHEVLGAWKGQVLNMRDADMQKTCEKRAINSSASFGLNTYRLLTNVIPSNAIRKARLDYDLLVLMQLSVYTSDMGYGHGSYIVYLGAHSQGPRPLSYDTQSITNSHYDLLGSFLGSNEKAKDSIFYSYTRDINGFAAILDDEEAAQIAKHPDVVSVFLNKGRKLHTTHSWEFLRVERDGVIPSHSVWNKALFGEDTIIGNLDTGAWPESQSFNDEGLGPVPSKWRGTCSKVGVACNKKLIGARYFNKGYRAFLATLNSTISPALNATFFSARDHDGHGSHTLSTAAGSFVPGVSFLGNGNGTAKGGSPKARVAIYKVCWPPIDGGQCFDADILAGFDAAISDGVDVLSVSLGGGANEFFEDGISIGAFHAVKNNIVAVASAGNDGPANGTVSNVSPWIVTVGASTIDREFASLVSLGNKKHFKGASLAAGGLPSQKLYPLISAADAKSAKANASDALLCKPGTLDRKKVKGKILVCLRGENDRLEKSYQAAQAGAVGMILANDELNGNDTTPDPHFLPASHITFTDGKSVFAYINSTKNPMAYMVRTKTEIGVKPAPTMASFSSRGPNSIEEFILKPDITAPGVDIIAAYAGDAAPSEEIFDKRRVPFASLSGTSMSCPHVSGLVGLLKTLHPGWSPAAIKSAIMTSARSRDNSKVPIRDSTMSKATPFDYGSGQIRPNQAMDPGLVYDSTVDDYLNFLCAHGYNESQVKVFSDKPYKCPKSFSLSDFNYPSIVVPHLTQESVVTRRVKNVGTPGTYIAHVKAPAGVSVLVQPKYLEFKTIGEEIKFKVVLKPKFNGAPKSYVFGELRWSDGKHNVRSPIVPYIIYLGPHSHGPNPSLMDLNRVRYSHYDLLSSFVGSHDKAKDVIFYSYSRHINGFAALLEEEEAAKIAKHSNVLSVFLDKGINLQTTRSWNFLGLERDGSIPLDSAWKKARFGKHTVIGNIDTGVWPESESFSDKGMGPVPSKWRGICQQDTKGVHCNRKLIGARYFNKAYGVYAGPLNSSFSTSRDYDGHGSHTLSTAAGSFVPGVSVFGNGNGTAKGGSPKAHVAAYKVCWPPIGGVQCLEADVLAAFDAAISDRVDVISVSLGGGTEEFFHNSISIGAFHAVKNGIVVVSPAGNSGPDPGTVLNASPWLLTVGASTIDREFISYVTLGKKQLRGVSFSDRGLPSEKFYLLINAADSKTLNASAKEAQICKAGTLDPKKVKGKILVCLREYNDNGRTQKGEQAVLAGAVGMILINDRTSGNDVVADPHVLPVSHLNFTDGKYVFDYIKSTKTPMAYMTRVRTELETKPAPFVAPFSSRGPNLLEQAILKPDISAPGVSIIAAYTEATGPAYGIFDERRVPFNVQSGTSMSCPHVSGIVGLLKTLYPDWSPAAIKSAIMTTATTLDKDMEPIQDSSHLKATPFAYGAGHVQPNRAMNPGLVYDLSVDDYLNLLCARGYNESVIKLFSKTPYKCPKSFSLSDFNYPSIAVPNLRGDSMTITRKVTNVGSPGTYKARVKAPAEVVVLVKPKSLKFKTAGEVKKFTIILKPKIKGEPKDYAFGEVIWSDSKHYVRSPLAVKHHQ</sequence>
<dbReference type="Proteomes" id="UP000796880">
    <property type="component" value="Unassembled WGS sequence"/>
</dbReference>
<comment type="similarity">
    <text evidence="4 13">Belongs to the peptidase S8 family.</text>
</comment>
<dbReference type="Pfam" id="PF05922">
    <property type="entry name" value="Inhibitor_I9"/>
    <property type="match status" value="2"/>
</dbReference>
<dbReference type="PROSITE" id="PS51892">
    <property type="entry name" value="SUBTILASE"/>
    <property type="match status" value="2"/>
</dbReference>
<dbReference type="GO" id="GO:0009609">
    <property type="term" value="P:response to symbiotic bacterium"/>
    <property type="evidence" value="ECO:0007669"/>
    <property type="project" value="UniProtKB-ARBA"/>
</dbReference>
<feature type="domain" description="BTB" evidence="14">
    <location>
        <begin position="183"/>
        <end position="242"/>
    </location>
</feature>
<dbReference type="Gene3D" id="3.30.70.80">
    <property type="entry name" value="Peptidase S8 propeptide/proteinase inhibitor I9"/>
    <property type="match status" value="1"/>
</dbReference>
<proteinExistence type="inferred from homology"/>
<evidence type="ECO:0000256" key="6">
    <source>
        <dbReference type="ARBA" id="ARBA00022525"/>
    </source>
</evidence>
<accession>A0A8K0HJL5</accession>
<dbReference type="GO" id="GO:0006508">
    <property type="term" value="P:proteolysis"/>
    <property type="evidence" value="ECO:0007669"/>
    <property type="project" value="UniProtKB-KW"/>
</dbReference>
<feature type="active site" description="Charge relay system" evidence="13">
    <location>
        <position position="1689"/>
    </location>
</feature>
<evidence type="ECO:0000256" key="8">
    <source>
        <dbReference type="ARBA" id="ARBA00022729"/>
    </source>
</evidence>
<dbReference type="PRINTS" id="PR00723">
    <property type="entry name" value="SUBTILISIN"/>
</dbReference>
<dbReference type="CDD" id="cd02120">
    <property type="entry name" value="PA_subtilisin_like"/>
    <property type="match status" value="2"/>
</dbReference>
<feature type="active site" description="Charge relay system" evidence="13">
    <location>
        <position position="1350"/>
    </location>
</feature>
<dbReference type="GO" id="GO:0009610">
    <property type="term" value="P:response to symbiotic fungus"/>
    <property type="evidence" value="ECO:0007669"/>
    <property type="project" value="UniProtKB-ARBA"/>
</dbReference>
<evidence type="ECO:0000256" key="13">
    <source>
        <dbReference type="PROSITE-ProRule" id="PRU01240"/>
    </source>
</evidence>
<dbReference type="InterPro" id="IPR023828">
    <property type="entry name" value="Peptidase_S8_Ser-AS"/>
</dbReference>
<evidence type="ECO:0000256" key="4">
    <source>
        <dbReference type="ARBA" id="ARBA00011073"/>
    </source>
</evidence>
<dbReference type="InterPro" id="IPR046450">
    <property type="entry name" value="PA_dom_sf"/>
</dbReference>
<gene>
    <name evidence="15" type="ORF">FNV43_RR03698</name>
</gene>
<dbReference type="InterPro" id="IPR011333">
    <property type="entry name" value="SKP1/BTB/POZ_sf"/>
</dbReference>
<dbReference type="PROSITE" id="PS00138">
    <property type="entry name" value="SUBTILASE_SER"/>
    <property type="match status" value="2"/>
</dbReference>
<dbReference type="InterPro" id="IPR000209">
    <property type="entry name" value="Peptidase_S8/S53_dom"/>
</dbReference>
<dbReference type="InterPro" id="IPR036852">
    <property type="entry name" value="Peptidase_S8/S53_dom_sf"/>
</dbReference>
<dbReference type="SUPFAM" id="SSF52025">
    <property type="entry name" value="PA domain"/>
    <property type="match status" value="1"/>
</dbReference>
<dbReference type="Gene3D" id="3.30.710.10">
    <property type="entry name" value="Potassium Channel Kv1.1, Chain A"/>
    <property type="match status" value="1"/>
</dbReference>
<evidence type="ECO:0000256" key="10">
    <source>
        <dbReference type="ARBA" id="ARBA00022825"/>
    </source>
</evidence>
<evidence type="ECO:0000256" key="1">
    <source>
        <dbReference type="ARBA" id="ARBA00002076"/>
    </source>
</evidence>
<dbReference type="PROSITE" id="PS50097">
    <property type="entry name" value="BTB"/>
    <property type="match status" value="1"/>
</dbReference>
<keyword evidence="8" id="KW-0732">Signal</keyword>
<keyword evidence="9 13" id="KW-0378">Hydrolase</keyword>
<keyword evidence="6" id="KW-0964">Secreted</keyword>
<dbReference type="InterPro" id="IPR034197">
    <property type="entry name" value="Peptidases_S8_3"/>
</dbReference>
<comment type="pathway">
    <text evidence="3">Protein modification; protein ubiquitination.</text>
</comment>
<dbReference type="Pfam" id="PF00082">
    <property type="entry name" value="Peptidase_S8"/>
    <property type="match status" value="2"/>
</dbReference>
<evidence type="ECO:0000256" key="5">
    <source>
        <dbReference type="ARBA" id="ARBA00022523"/>
    </source>
</evidence>
<dbReference type="InterPro" id="IPR037045">
    <property type="entry name" value="S8pro/Inhibitor_I9_sf"/>
</dbReference>
<feature type="active site" description="Charge relay system" evidence="13">
    <location>
        <position position="1281"/>
    </location>
</feature>
<dbReference type="InterPro" id="IPR000210">
    <property type="entry name" value="BTB/POZ_dom"/>
</dbReference>
<evidence type="ECO:0000313" key="16">
    <source>
        <dbReference type="Proteomes" id="UP000796880"/>
    </source>
</evidence>
<dbReference type="PANTHER" id="PTHR10795">
    <property type="entry name" value="PROPROTEIN CONVERTASE SUBTILISIN/KEXIN"/>
    <property type="match status" value="1"/>
</dbReference>